<dbReference type="Proteomes" id="UP000887580">
    <property type="component" value="Unplaced"/>
</dbReference>
<proteinExistence type="predicted"/>
<evidence type="ECO:0000313" key="2">
    <source>
        <dbReference type="WBParaSite" id="PS1159_v2.g23718.t1"/>
    </source>
</evidence>
<sequence length="222" mass="25072">MRECVCDSEEDNYCYLCCGSESNRCLPAHQHGILRPTGERWERESCSRCRMNGAEMEGLACDDRDPQRLCLQGKCSKSVCHNKQQGTFCDRKLEKICVEDICENPCARIAPHLMVCDCSMIDPDTGFASDDRCQLCCYDFNSKPASRRCQNAYRKYHITTSSKRPIWRVGLDCAGGKTCNRYGVCSASTASSSFSKSGILLIASGIFLLWLISFQWVHSFFQ</sequence>
<evidence type="ECO:0000313" key="1">
    <source>
        <dbReference type="Proteomes" id="UP000887580"/>
    </source>
</evidence>
<name>A0AC35G4Y2_9BILA</name>
<reference evidence="2" key="1">
    <citation type="submission" date="2022-11" db="UniProtKB">
        <authorList>
            <consortium name="WormBaseParasite"/>
        </authorList>
    </citation>
    <scope>IDENTIFICATION</scope>
</reference>
<accession>A0AC35G4Y2</accession>
<organism evidence="1 2">
    <name type="scientific">Panagrolaimus sp. PS1159</name>
    <dbReference type="NCBI Taxonomy" id="55785"/>
    <lineage>
        <taxon>Eukaryota</taxon>
        <taxon>Metazoa</taxon>
        <taxon>Ecdysozoa</taxon>
        <taxon>Nematoda</taxon>
        <taxon>Chromadorea</taxon>
        <taxon>Rhabditida</taxon>
        <taxon>Tylenchina</taxon>
        <taxon>Panagrolaimomorpha</taxon>
        <taxon>Panagrolaimoidea</taxon>
        <taxon>Panagrolaimidae</taxon>
        <taxon>Panagrolaimus</taxon>
    </lineage>
</organism>
<dbReference type="WBParaSite" id="PS1159_v2.g23718.t1">
    <property type="protein sequence ID" value="PS1159_v2.g23718.t1"/>
    <property type="gene ID" value="PS1159_v2.g23718"/>
</dbReference>
<protein>
    <submittedName>
        <fullName evidence="2">Disintegrin domain-containing protein</fullName>
    </submittedName>
</protein>